<dbReference type="InterPro" id="IPR004393">
    <property type="entry name" value="NadC"/>
</dbReference>
<evidence type="ECO:0000256" key="10">
    <source>
        <dbReference type="ARBA" id="ARBA00047445"/>
    </source>
</evidence>
<evidence type="ECO:0000313" key="15">
    <source>
        <dbReference type="EMBL" id="CAF0689655.1"/>
    </source>
</evidence>
<organism evidence="15 16">
    <name type="scientific">Candidatus Methylacidithermus pantelleriae</name>
    <dbReference type="NCBI Taxonomy" id="2744239"/>
    <lineage>
        <taxon>Bacteria</taxon>
        <taxon>Pseudomonadati</taxon>
        <taxon>Verrucomicrobiota</taxon>
        <taxon>Methylacidiphilae</taxon>
        <taxon>Methylacidiphilales</taxon>
        <taxon>Methylacidiphilaceae</taxon>
        <taxon>Candidatus Methylacidithermus</taxon>
    </lineage>
</organism>
<comment type="function">
    <text evidence="1">Involved in the catabolism of quinolinic acid (QA).</text>
</comment>
<dbReference type="Gene3D" id="3.90.1170.20">
    <property type="entry name" value="Quinolinate phosphoribosyl transferase, N-terminal domain"/>
    <property type="match status" value="1"/>
</dbReference>
<evidence type="ECO:0000256" key="11">
    <source>
        <dbReference type="ARBA" id="ARBA00069173"/>
    </source>
</evidence>
<dbReference type="RefSeq" id="WP_174581744.1">
    <property type="nucleotide sequence ID" value="NZ_CAJNOB010000001.1"/>
</dbReference>
<protein>
    <recommendedName>
        <fullName evidence="11">Probable nicotinate-nucleotide pyrophosphorylase [carboxylating]</fullName>
        <ecNumber evidence="5">2.4.2.19</ecNumber>
    </recommendedName>
    <alternativeName>
        <fullName evidence="9">Quinolinate phosphoribosyltransferase [decarboxylating]</fullName>
    </alternativeName>
</protein>
<dbReference type="InterPro" id="IPR013785">
    <property type="entry name" value="Aldolase_TIM"/>
</dbReference>
<keyword evidence="7 12" id="KW-0328">Glycosyltransferase</keyword>
<keyword evidence="16" id="KW-1185">Reference proteome</keyword>
<dbReference type="AlphaFoldDB" id="A0A8J2FRC7"/>
<dbReference type="GO" id="GO:0034213">
    <property type="term" value="P:quinolinate catabolic process"/>
    <property type="evidence" value="ECO:0007669"/>
    <property type="project" value="TreeGrafter"/>
</dbReference>
<dbReference type="FunFam" id="3.90.1170.20:FF:000001">
    <property type="entry name" value="Nicotinate-nucleotide diphosphorylase (Carboxylating)"/>
    <property type="match status" value="1"/>
</dbReference>
<comment type="caution">
    <text evidence="15">The sequence shown here is derived from an EMBL/GenBank/DDBJ whole genome shotgun (WGS) entry which is preliminary data.</text>
</comment>
<comment type="catalytic activity">
    <reaction evidence="10">
        <text>nicotinate beta-D-ribonucleotide + CO2 + diphosphate = quinolinate + 5-phospho-alpha-D-ribose 1-diphosphate + 2 H(+)</text>
        <dbReference type="Rhea" id="RHEA:12733"/>
        <dbReference type="ChEBI" id="CHEBI:15378"/>
        <dbReference type="ChEBI" id="CHEBI:16526"/>
        <dbReference type="ChEBI" id="CHEBI:29959"/>
        <dbReference type="ChEBI" id="CHEBI:33019"/>
        <dbReference type="ChEBI" id="CHEBI:57502"/>
        <dbReference type="ChEBI" id="CHEBI:58017"/>
        <dbReference type="EC" id="2.4.2.19"/>
    </reaction>
</comment>
<keyword evidence="8 12" id="KW-0808">Transferase</keyword>
<name>A0A8J2FRC7_9BACT</name>
<evidence type="ECO:0000256" key="12">
    <source>
        <dbReference type="PIRNR" id="PIRNR006250"/>
    </source>
</evidence>
<dbReference type="InterPro" id="IPR037128">
    <property type="entry name" value="Quinolinate_PRibosylTase_N_sf"/>
</dbReference>
<evidence type="ECO:0000256" key="9">
    <source>
        <dbReference type="ARBA" id="ARBA00033102"/>
    </source>
</evidence>
<dbReference type="InterPro" id="IPR036068">
    <property type="entry name" value="Nicotinate_pribotase-like_C"/>
</dbReference>
<evidence type="ECO:0000256" key="1">
    <source>
        <dbReference type="ARBA" id="ARBA00003237"/>
    </source>
</evidence>
<dbReference type="SUPFAM" id="SSF51690">
    <property type="entry name" value="Nicotinate/Quinolinate PRTase C-terminal domain-like"/>
    <property type="match status" value="1"/>
</dbReference>
<evidence type="ECO:0000259" key="14">
    <source>
        <dbReference type="Pfam" id="PF02749"/>
    </source>
</evidence>
<evidence type="ECO:0000256" key="3">
    <source>
        <dbReference type="ARBA" id="ARBA00009400"/>
    </source>
</evidence>
<sequence>MTTISGSKDSTPQPLRWERLWDSHQKEIQRLIRAAFREDCGPFQGAHWEKLSQKDVTTRWFVPPGTRAQARVVAKEPCVVCGVALAALCFRKLDPSIQWVGQVAEGERVEAGQVVLTVVGHLQAIATAERVALNFLGRLSGIATMARNLVEALGGARVTLLDTRKTTPGLRILEKYAVACGGMENHRWTLGEMVLLKDTHLVYYRNENWKELAERISQFRQRFPGVPVWIEAETLGEARQFASLGVDGILLDNFSLEELRQAVNELGKKVQLEASGGIGLGNLREVAQTGVVRISLGQVTRAAVWSDFSLQTELLSPSG</sequence>
<dbReference type="EMBL" id="CAJNOB010000001">
    <property type="protein sequence ID" value="CAF0689655.1"/>
    <property type="molecule type" value="Genomic_DNA"/>
</dbReference>
<comment type="subunit">
    <text evidence="4">Hexamer formed by 3 homodimers.</text>
</comment>
<accession>A0A8J2FRC7</accession>
<comment type="similarity">
    <text evidence="3 12">Belongs to the NadC/ModD family.</text>
</comment>
<evidence type="ECO:0000256" key="8">
    <source>
        <dbReference type="ARBA" id="ARBA00022679"/>
    </source>
</evidence>
<feature type="domain" description="Quinolinate phosphoribosyl transferase N-terminal" evidence="14">
    <location>
        <begin position="55"/>
        <end position="140"/>
    </location>
</feature>
<dbReference type="GO" id="GO:0009435">
    <property type="term" value="P:NAD+ biosynthetic process"/>
    <property type="evidence" value="ECO:0007669"/>
    <property type="project" value="UniProtKB-UniPathway"/>
</dbReference>
<dbReference type="Proteomes" id="UP000663859">
    <property type="component" value="Unassembled WGS sequence"/>
</dbReference>
<dbReference type="FunFam" id="3.20.20.70:FF:000030">
    <property type="entry name" value="Nicotinate-nucleotide pyrophosphorylase, carboxylating"/>
    <property type="match status" value="1"/>
</dbReference>
<dbReference type="InterPro" id="IPR002638">
    <property type="entry name" value="Quinolinate_PRibosylTrfase_C"/>
</dbReference>
<dbReference type="CDD" id="cd01572">
    <property type="entry name" value="QPRTase"/>
    <property type="match status" value="1"/>
</dbReference>
<dbReference type="Pfam" id="PF01729">
    <property type="entry name" value="QRPTase_C"/>
    <property type="match status" value="1"/>
</dbReference>
<evidence type="ECO:0000259" key="13">
    <source>
        <dbReference type="Pfam" id="PF01729"/>
    </source>
</evidence>
<dbReference type="NCBIfam" id="TIGR00078">
    <property type="entry name" value="nadC"/>
    <property type="match status" value="1"/>
</dbReference>
<dbReference type="Pfam" id="PF02749">
    <property type="entry name" value="QRPTase_N"/>
    <property type="match status" value="1"/>
</dbReference>
<feature type="domain" description="Quinolinate phosphoribosyl transferase C-terminal" evidence="13">
    <location>
        <begin position="142"/>
        <end position="311"/>
    </location>
</feature>
<dbReference type="InterPro" id="IPR027277">
    <property type="entry name" value="NadC/ModD"/>
</dbReference>
<dbReference type="Gene3D" id="3.20.20.70">
    <property type="entry name" value="Aldolase class I"/>
    <property type="match status" value="1"/>
</dbReference>
<reference evidence="15" key="1">
    <citation type="submission" date="2021-02" db="EMBL/GenBank/DDBJ databases">
        <authorList>
            <person name="Cremers G."/>
            <person name="Picone N."/>
        </authorList>
    </citation>
    <scope>NUCLEOTIDE SEQUENCE</scope>
    <source>
        <strain evidence="15">PQ17</strain>
    </source>
</reference>
<comment type="pathway">
    <text evidence="2">Cofactor biosynthesis; NAD(+) biosynthesis; nicotinate D-ribonucleotide from quinolinate: step 1/1.</text>
</comment>
<dbReference type="GO" id="GO:0004514">
    <property type="term" value="F:nicotinate-nucleotide diphosphorylase (carboxylating) activity"/>
    <property type="evidence" value="ECO:0007669"/>
    <property type="project" value="UniProtKB-EC"/>
</dbReference>
<dbReference type="SUPFAM" id="SSF54675">
    <property type="entry name" value="Nicotinate/Quinolinate PRTase N-terminal domain-like"/>
    <property type="match status" value="1"/>
</dbReference>
<gene>
    <name evidence="15" type="ORF">MPNT_10301</name>
</gene>
<evidence type="ECO:0000256" key="7">
    <source>
        <dbReference type="ARBA" id="ARBA00022676"/>
    </source>
</evidence>
<dbReference type="PANTHER" id="PTHR32179">
    <property type="entry name" value="NICOTINATE-NUCLEOTIDE PYROPHOSPHORYLASE [CARBOXYLATING]"/>
    <property type="match status" value="1"/>
</dbReference>
<evidence type="ECO:0000313" key="16">
    <source>
        <dbReference type="Proteomes" id="UP000663859"/>
    </source>
</evidence>
<evidence type="ECO:0000256" key="5">
    <source>
        <dbReference type="ARBA" id="ARBA00011944"/>
    </source>
</evidence>
<evidence type="ECO:0000256" key="4">
    <source>
        <dbReference type="ARBA" id="ARBA00011218"/>
    </source>
</evidence>
<dbReference type="GO" id="GO:0005737">
    <property type="term" value="C:cytoplasm"/>
    <property type="evidence" value="ECO:0007669"/>
    <property type="project" value="TreeGrafter"/>
</dbReference>
<dbReference type="PANTHER" id="PTHR32179:SF3">
    <property type="entry name" value="NICOTINATE-NUCLEOTIDE PYROPHOSPHORYLASE [CARBOXYLATING]"/>
    <property type="match status" value="1"/>
</dbReference>
<evidence type="ECO:0000256" key="2">
    <source>
        <dbReference type="ARBA" id="ARBA00004893"/>
    </source>
</evidence>
<dbReference type="PIRSF" id="PIRSF006250">
    <property type="entry name" value="NadC_ModD"/>
    <property type="match status" value="1"/>
</dbReference>
<dbReference type="InterPro" id="IPR022412">
    <property type="entry name" value="Quinolinate_PRibosylTrfase_N"/>
</dbReference>
<evidence type="ECO:0000256" key="6">
    <source>
        <dbReference type="ARBA" id="ARBA00022642"/>
    </source>
</evidence>
<dbReference type="EC" id="2.4.2.19" evidence="5"/>
<keyword evidence="6" id="KW-0662">Pyridine nucleotide biosynthesis</keyword>
<proteinExistence type="inferred from homology"/>
<dbReference type="UniPathway" id="UPA00253">
    <property type="reaction ID" value="UER00331"/>
</dbReference>